<dbReference type="Proteomes" id="UP000820818">
    <property type="component" value="Linkage Group LG3"/>
</dbReference>
<feature type="compositionally biased region" description="Basic and acidic residues" evidence="1">
    <location>
        <begin position="366"/>
        <end position="387"/>
    </location>
</feature>
<organism evidence="2 3">
    <name type="scientific">Daphnia sinensis</name>
    <dbReference type="NCBI Taxonomy" id="1820382"/>
    <lineage>
        <taxon>Eukaryota</taxon>
        <taxon>Metazoa</taxon>
        <taxon>Ecdysozoa</taxon>
        <taxon>Arthropoda</taxon>
        <taxon>Crustacea</taxon>
        <taxon>Branchiopoda</taxon>
        <taxon>Diplostraca</taxon>
        <taxon>Cladocera</taxon>
        <taxon>Anomopoda</taxon>
        <taxon>Daphniidae</taxon>
        <taxon>Daphnia</taxon>
        <taxon>Daphnia similis group</taxon>
    </lineage>
</organism>
<dbReference type="AlphaFoldDB" id="A0AAD5PY37"/>
<evidence type="ECO:0008006" key="4">
    <source>
        <dbReference type="Google" id="ProtNLM"/>
    </source>
</evidence>
<dbReference type="Pfam" id="PF15996">
    <property type="entry name" value="PNISR"/>
    <property type="match status" value="1"/>
</dbReference>
<proteinExistence type="predicted"/>
<name>A0AAD5PY37_9CRUS</name>
<dbReference type="PANTHER" id="PTHR31518">
    <property type="entry name" value="ARGININE/SERINE-RICH PROTEIN PNISR"/>
    <property type="match status" value="1"/>
</dbReference>
<feature type="region of interest" description="Disordered" evidence="1">
    <location>
        <begin position="242"/>
        <end position="283"/>
    </location>
</feature>
<dbReference type="InterPro" id="IPR031937">
    <property type="entry name" value="PNISR"/>
</dbReference>
<protein>
    <recommendedName>
        <fullName evidence="4">Arginine/serine-rich protein PNISR</fullName>
    </recommendedName>
</protein>
<accession>A0AAD5PY37</accession>
<dbReference type="EMBL" id="WJBH02000003">
    <property type="protein sequence ID" value="KAI9560714.1"/>
    <property type="molecule type" value="Genomic_DNA"/>
</dbReference>
<feature type="compositionally biased region" description="Acidic residues" evidence="1">
    <location>
        <begin position="260"/>
        <end position="273"/>
    </location>
</feature>
<comment type="caution">
    <text evidence="2">The sequence shown here is derived from an EMBL/GenBank/DDBJ whole genome shotgun (WGS) entry which is preliminary data.</text>
</comment>
<feature type="region of interest" description="Disordered" evidence="1">
    <location>
        <begin position="355"/>
        <end position="402"/>
    </location>
</feature>
<sequence length="531" mass="58861">MWAQGNQWNQIPLDAATYQNMNHELVDWASLAQQWIRMKEVHETVVLNVPEMSQNNFPSNLNSLRTLAGVELQPSDSNVTSGEAPMDVEKEDEIMPSAPDWSWPSQSSSQQAHNWPLQQGTYVPRHAFPQQIPTLQGAANLPTTTFPTTLGPPQTFLSTTSASLNFNPRVPLLPLPSARPNSSDEDSLGATSFNSLPALDASKRKNLPAWIREGLEKMEKEKQKKEEREKFLMERELKRKKEFEARNQGDSATVRSRFDDSEEEENDADEAEASPEQSLPPAVVSSAATLEETMVRIRKLMTEILLEVTTEEIRSAALEASQQAKGKSRIFSLDQYGSDSGTDDSDQEITKVHRTGGFEDPGVEPFRGKNNEKQGRTGDSRTGREGEVSQVEMIQSAKPPHSVGFEQNESSGMDVNKILQGGTKVDTDITNKLSHGQNHVETLSTSQNSSVKNEKVSDFKISGVRECSSKLVVLVKDHVLPKEENALVLEKISILADDQETTIRQRANVDHVLEKENVPTVAADLVIVGVL</sequence>
<gene>
    <name evidence="2" type="ORF">GHT06_011664</name>
</gene>
<evidence type="ECO:0000313" key="2">
    <source>
        <dbReference type="EMBL" id="KAI9560714.1"/>
    </source>
</evidence>
<keyword evidence="3" id="KW-1185">Reference proteome</keyword>
<evidence type="ECO:0000313" key="3">
    <source>
        <dbReference type="Proteomes" id="UP000820818"/>
    </source>
</evidence>
<evidence type="ECO:0000256" key="1">
    <source>
        <dbReference type="SAM" id="MobiDB-lite"/>
    </source>
</evidence>
<reference evidence="2 3" key="1">
    <citation type="submission" date="2022-05" db="EMBL/GenBank/DDBJ databases">
        <title>A multi-omics perspective on studying reproductive biology in Daphnia sinensis.</title>
        <authorList>
            <person name="Jia J."/>
        </authorList>
    </citation>
    <scope>NUCLEOTIDE SEQUENCE [LARGE SCALE GENOMIC DNA]</scope>
    <source>
        <strain evidence="2 3">WSL</strain>
    </source>
</reference>